<feature type="region of interest" description="Disordered" evidence="1">
    <location>
        <begin position="207"/>
        <end position="226"/>
    </location>
</feature>
<protein>
    <submittedName>
        <fullName evidence="2">Uncharacterized protein</fullName>
    </submittedName>
</protein>
<dbReference type="AlphaFoldDB" id="A0A2S8BSE1"/>
<evidence type="ECO:0000313" key="3">
    <source>
        <dbReference type="Proteomes" id="UP000238296"/>
    </source>
</evidence>
<organism evidence="2 3">
    <name type="scientific">Mycobacterium talmoniae</name>
    <dbReference type="NCBI Taxonomy" id="1858794"/>
    <lineage>
        <taxon>Bacteria</taxon>
        <taxon>Bacillati</taxon>
        <taxon>Actinomycetota</taxon>
        <taxon>Actinomycetes</taxon>
        <taxon>Mycobacteriales</taxon>
        <taxon>Mycobacteriaceae</taxon>
        <taxon>Mycobacterium</taxon>
    </lineage>
</organism>
<feature type="compositionally biased region" description="Low complexity" evidence="1">
    <location>
        <begin position="186"/>
        <end position="196"/>
    </location>
</feature>
<evidence type="ECO:0000313" key="2">
    <source>
        <dbReference type="EMBL" id="PQM49569.1"/>
    </source>
</evidence>
<dbReference type="Proteomes" id="UP000238296">
    <property type="component" value="Unassembled WGS sequence"/>
</dbReference>
<sequence length="268" mass="29789">MGVHVHRQVEPAAQRGDQGGGRRCPQQPGHVLDTQHVRPGVNDLLGQLEVIVQGVDLLVRVGQVAGVAHRDFGDGRTGFAYGIDRRAHRLDVVEGVEDAEDVHTRRGGLLHKRRAHQLRIRRVADGVAAPQQHLQTDVGQRFAQRGQPLPRVLFEEPQRHVVGRPAPALHRQQLRGQPGDVRRDLQQPAGAHPGGQQRLVRVAERGVGHPDRPALPHPPGETLRPQLHQPLFGSRRRRGVQIDLRQLVVRVHRRRPGACGWLTVTSAR</sequence>
<reference evidence="2 3" key="1">
    <citation type="journal article" date="2017" name="Int. J. Syst. Evol. Microbiol.">
        <title>Mycobacterium talmoniae sp. nov., a slowly growing mycobacterium isolated from human respiratory samples.</title>
        <authorList>
            <person name="Davidson R.M."/>
            <person name="DeGroote M.A."/>
            <person name="Marola J.L."/>
            <person name="Buss S."/>
            <person name="Jones V."/>
            <person name="McNeil M.R."/>
            <person name="Freifeld A.G."/>
            <person name="Elaine Epperson L."/>
            <person name="Hasan N.A."/>
            <person name="Jackson M."/>
            <person name="Iwen P.C."/>
            <person name="Salfinger M."/>
            <person name="Strong M."/>
        </authorList>
    </citation>
    <scope>NUCLEOTIDE SEQUENCE [LARGE SCALE GENOMIC DNA]</scope>
    <source>
        <strain evidence="2 3">ATCC BAA-2683</strain>
    </source>
</reference>
<gene>
    <name evidence="2" type="ORF">C1Y40_00201</name>
</gene>
<proteinExistence type="predicted"/>
<feature type="region of interest" description="Disordered" evidence="1">
    <location>
        <begin position="1"/>
        <end position="29"/>
    </location>
</feature>
<comment type="caution">
    <text evidence="2">The sequence shown here is derived from an EMBL/GenBank/DDBJ whole genome shotgun (WGS) entry which is preliminary data.</text>
</comment>
<dbReference type="EMBL" id="PPEA01000038">
    <property type="protein sequence ID" value="PQM49569.1"/>
    <property type="molecule type" value="Genomic_DNA"/>
</dbReference>
<accession>A0A2S8BSE1</accession>
<feature type="region of interest" description="Disordered" evidence="1">
    <location>
        <begin position="175"/>
        <end position="196"/>
    </location>
</feature>
<name>A0A2S8BSE1_9MYCO</name>
<evidence type="ECO:0000256" key="1">
    <source>
        <dbReference type="SAM" id="MobiDB-lite"/>
    </source>
</evidence>